<proteinExistence type="predicted"/>
<keyword evidence="2" id="KW-0812">Transmembrane</keyword>
<evidence type="ECO:0000256" key="1">
    <source>
        <dbReference type="SAM" id="MobiDB-lite"/>
    </source>
</evidence>
<dbReference type="PANTHER" id="PTHR35483">
    <property type="entry name" value="NUCLEUSENVELOPE PROTEIN"/>
    <property type="match status" value="1"/>
</dbReference>
<dbReference type="KEGG" id="qsa:O6P43_026072"/>
<keyword evidence="2" id="KW-1133">Transmembrane helix</keyword>
<comment type="caution">
    <text evidence="3">The sequence shown here is derived from an EMBL/GenBank/DDBJ whole genome shotgun (WGS) entry which is preliminary data.</text>
</comment>
<reference evidence="3" key="1">
    <citation type="journal article" date="2023" name="Science">
        <title>Elucidation of the pathway for biosynthesis of saponin adjuvants from the soapbark tree.</title>
        <authorList>
            <person name="Reed J."/>
            <person name="Orme A."/>
            <person name="El-Demerdash A."/>
            <person name="Owen C."/>
            <person name="Martin L.B.B."/>
            <person name="Misra R.C."/>
            <person name="Kikuchi S."/>
            <person name="Rejzek M."/>
            <person name="Martin A.C."/>
            <person name="Harkess A."/>
            <person name="Leebens-Mack J."/>
            <person name="Louveau T."/>
            <person name="Stephenson M.J."/>
            <person name="Osbourn A."/>
        </authorList>
    </citation>
    <scope>NUCLEOTIDE SEQUENCE</scope>
    <source>
        <strain evidence="3">S10</strain>
    </source>
</reference>
<evidence type="ECO:0000313" key="4">
    <source>
        <dbReference type="Proteomes" id="UP001163823"/>
    </source>
</evidence>
<evidence type="ECO:0000256" key="2">
    <source>
        <dbReference type="SAM" id="Phobius"/>
    </source>
</evidence>
<dbReference type="GO" id="GO:0009507">
    <property type="term" value="C:chloroplast"/>
    <property type="evidence" value="ECO:0007669"/>
    <property type="project" value="TreeGrafter"/>
</dbReference>
<name>A0AAD7LAF5_QUISA</name>
<organism evidence="3 4">
    <name type="scientific">Quillaja saponaria</name>
    <name type="common">Soap bark tree</name>
    <dbReference type="NCBI Taxonomy" id="32244"/>
    <lineage>
        <taxon>Eukaryota</taxon>
        <taxon>Viridiplantae</taxon>
        <taxon>Streptophyta</taxon>
        <taxon>Embryophyta</taxon>
        <taxon>Tracheophyta</taxon>
        <taxon>Spermatophyta</taxon>
        <taxon>Magnoliopsida</taxon>
        <taxon>eudicotyledons</taxon>
        <taxon>Gunneridae</taxon>
        <taxon>Pentapetalae</taxon>
        <taxon>rosids</taxon>
        <taxon>fabids</taxon>
        <taxon>Fabales</taxon>
        <taxon>Quillajaceae</taxon>
        <taxon>Quillaja</taxon>
    </lineage>
</organism>
<dbReference type="PANTHER" id="PTHR35483:SF1">
    <property type="entry name" value="GLYCINE-RICH PROTEIN-RELATED"/>
    <property type="match status" value="1"/>
</dbReference>
<evidence type="ECO:0000313" key="3">
    <source>
        <dbReference type="EMBL" id="KAJ7954498.1"/>
    </source>
</evidence>
<accession>A0AAD7LAF5</accession>
<dbReference type="Proteomes" id="UP001163823">
    <property type="component" value="Chromosome 10"/>
</dbReference>
<feature type="region of interest" description="Disordered" evidence="1">
    <location>
        <begin position="119"/>
        <end position="146"/>
    </location>
</feature>
<dbReference type="EMBL" id="JARAOO010000010">
    <property type="protein sequence ID" value="KAJ7954498.1"/>
    <property type="molecule type" value="Genomic_DNA"/>
</dbReference>
<keyword evidence="2" id="KW-0472">Membrane</keyword>
<dbReference type="AlphaFoldDB" id="A0AAD7LAF5"/>
<protein>
    <submittedName>
        <fullName evidence="3">Glycine-rich protein</fullName>
    </submittedName>
</protein>
<feature type="transmembrane region" description="Helical" evidence="2">
    <location>
        <begin position="155"/>
        <end position="173"/>
    </location>
</feature>
<sequence>MISLTKMSTIQVTASRPRICVKNIYQLQHVPSKQCTFPHNANPLSTTSLSISAIPPVHLKYGPISKSLQWMPVCFAGGKGLGESDNEGSPWKALEKAMGKFKGEKSIEDMLRQQIEKGDYYDDGGSGKKPPQGGSGGNGSNGPEDESFAGIVDETLQVVLATIGFIFLYIYIISGEELTRLAKDYIKYLFSGNKSVRLSLTMYKWGQFYKKLTEKKVVDNYWLEKEIINTPTWWDDPEKYRRSVRNY</sequence>
<gene>
    <name evidence="3" type="ORF">O6P43_026072</name>
</gene>
<keyword evidence="4" id="KW-1185">Reference proteome</keyword>